<name>A0A8W8MGN3_MAGGI</name>
<organism evidence="1 2">
    <name type="scientific">Magallana gigas</name>
    <name type="common">Pacific oyster</name>
    <name type="synonym">Crassostrea gigas</name>
    <dbReference type="NCBI Taxonomy" id="29159"/>
    <lineage>
        <taxon>Eukaryota</taxon>
        <taxon>Metazoa</taxon>
        <taxon>Spiralia</taxon>
        <taxon>Lophotrochozoa</taxon>
        <taxon>Mollusca</taxon>
        <taxon>Bivalvia</taxon>
        <taxon>Autobranchia</taxon>
        <taxon>Pteriomorphia</taxon>
        <taxon>Ostreida</taxon>
        <taxon>Ostreoidea</taxon>
        <taxon>Ostreidae</taxon>
        <taxon>Magallana</taxon>
    </lineage>
</organism>
<dbReference type="AlphaFoldDB" id="A0A8W8MGN3"/>
<accession>A0A8W8MGN3</accession>
<keyword evidence="2" id="KW-1185">Reference proteome</keyword>
<sequence length="118" mass="14471">MNYIAVFYVQFYFAKLYTFTGDHICACKMNNIHNQSPKENDKECQKRNSLMTSPEEITEWILRHIKENREKNARCILEIENRQKRIRFIYEFINQKMFDLEDSIEDIINDLYYAEQER</sequence>
<evidence type="ECO:0000313" key="2">
    <source>
        <dbReference type="Proteomes" id="UP000005408"/>
    </source>
</evidence>
<proteinExistence type="predicted"/>
<evidence type="ECO:0000313" key="1">
    <source>
        <dbReference type="EnsemblMetazoa" id="G32691.1:cds"/>
    </source>
</evidence>
<dbReference type="Proteomes" id="UP000005408">
    <property type="component" value="Unassembled WGS sequence"/>
</dbReference>
<protein>
    <submittedName>
        <fullName evidence="1">Uncharacterized protein</fullName>
    </submittedName>
</protein>
<dbReference type="EnsemblMetazoa" id="G32691.1">
    <property type="protein sequence ID" value="G32691.1:cds"/>
    <property type="gene ID" value="G32691"/>
</dbReference>
<reference evidence="1" key="1">
    <citation type="submission" date="2022-08" db="UniProtKB">
        <authorList>
            <consortium name="EnsemblMetazoa"/>
        </authorList>
    </citation>
    <scope>IDENTIFICATION</scope>
    <source>
        <strain evidence="1">05x7-T-G4-1.051#20</strain>
    </source>
</reference>